<feature type="domain" description="Alcohol dehydrogenase-like N-terminal" evidence="8">
    <location>
        <begin position="1"/>
        <end position="81"/>
    </location>
</feature>
<dbReference type="eggNOG" id="COG1064">
    <property type="taxonomic scope" value="Bacteria"/>
</dbReference>
<keyword evidence="4 6" id="KW-0862">Zinc</keyword>
<comment type="cofactor">
    <cofactor evidence="1 6">
        <name>Zn(2+)</name>
        <dbReference type="ChEBI" id="CHEBI:29105"/>
    </cofactor>
</comment>
<evidence type="ECO:0000256" key="2">
    <source>
        <dbReference type="ARBA" id="ARBA00008072"/>
    </source>
</evidence>
<dbReference type="InterPro" id="IPR002328">
    <property type="entry name" value="ADH_Zn_CS"/>
</dbReference>
<evidence type="ECO:0000256" key="6">
    <source>
        <dbReference type="RuleBase" id="RU361277"/>
    </source>
</evidence>
<protein>
    <submittedName>
        <fullName evidence="9">Alcohol dehydrogenase (Zn containing) (Adh-5)</fullName>
        <ecNumber evidence="9">1.1.1.1</ecNumber>
    </submittedName>
</protein>
<dbReference type="PROSITE" id="PS00059">
    <property type="entry name" value="ADH_ZINC"/>
    <property type="match status" value="1"/>
</dbReference>
<name>Q4FNZ6_PELUB</name>
<dbReference type="Gene3D" id="3.90.180.10">
    <property type="entry name" value="Medium-chain alcohol dehydrogenases, catalytic domain"/>
    <property type="match status" value="1"/>
</dbReference>
<dbReference type="EMBL" id="CP000084">
    <property type="protein sequence ID" value="AAZ21093.1"/>
    <property type="molecule type" value="Genomic_DNA"/>
</dbReference>
<dbReference type="InterPro" id="IPR011032">
    <property type="entry name" value="GroES-like_sf"/>
</dbReference>
<dbReference type="KEGG" id="pub:SAR11_0272"/>
<gene>
    <name evidence="9" type="primary">adhP</name>
    <name evidence="9" type="ordered locus">SAR11_0272</name>
</gene>
<evidence type="ECO:0000259" key="8">
    <source>
        <dbReference type="Pfam" id="PF08240"/>
    </source>
</evidence>
<evidence type="ECO:0000256" key="4">
    <source>
        <dbReference type="ARBA" id="ARBA00022833"/>
    </source>
</evidence>
<dbReference type="HOGENOM" id="CLU_026673_11_2_5"/>
<evidence type="ECO:0000313" key="9">
    <source>
        <dbReference type="EMBL" id="AAZ21093.1"/>
    </source>
</evidence>
<keyword evidence="10" id="KW-1185">Reference proteome</keyword>
<keyword evidence="3 6" id="KW-0479">Metal-binding</keyword>
<comment type="similarity">
    <text evidence="2 6">Belongs to the zinc-containing alcohol dehydrogenase family.</text>
</comment>
<dbReference type="PANTHER" id="PTHR42940:SF8">
    <property type="entry name" value="VACUOLAR PROTEIN SORTING-ASSOCIATED PROTEIN 11"/>
    <property type="match status" value="1"/>
</dbReference>
<dbReference type="EC" id="1.1.1.1" evidence="9"/>
<feature type="domain" description="Alcohol dehydrogenase-like C-terminal" evidence="7">
    <location>
        <begin position="123"/>
        <end position="248"/>
    </location>
</feature>
<dbReference type="STRING" id="335992.SAR11_0272"/>
<evidence type="ECO:0000259" key="7">
    <source>
        <dbReference type="Pfam" id="PF00107"/>
    </source>
</evidence>
<proteinExistence type="inferred from homology"/>
<dbReference type="Pfam" id="PF00107">
    <property type="entry name" value="ADH_zinc_N"/>
    <property type="match status" value="1"/>
</dbReference>
<dbReference type="Proteomes" id="UP000002528">
    <property type="component" value="Chromosome"/>
</dbReference>
<sequence>MVMGHENAGWVEEVGKDVVGFKKGDPVILHPIISGTDGTCLSCRRGLDQHAEEGAFPGLNIKEGGYAELLKTSVRNLIKLPTILAPKDVAPFSDAGLTAYRVVKKATRHLLPGQTCVIIGAGGLGHIAIQCLKAMCAANIIIVEKSAEALKHAMSLGGDEGVLIDGNEVERVLELTKGKGGEAVIDFVGEKGSTAMGIKMTAGSGYYYIVGYGEEIRVLAVDVIISEKTIVGNLVGTWSELYELMELANKGLVTLSMQEYKLGDANKALHDLNEGKVKGRAVLVP</sequence>
<dbReference type="SUPFAM" id="SSF50129">
    <property type="entry name" value="GroES-like"/>
    <property type="match status" value="1"/>
</dbReference>
<dbReference type="PANTHER" id="PTHR42940">
    <property type="entry name" value="ALCOHOL DEHYDROGENASE 1-RELATED"/>
    <property type="match status" value="1"/>
</dbReference>
<dbReference type="GO" id="GO:0004022">
    <property type="term" value="F:alcohol dehydrogenase (NAD+) activity"/>
    <property type="evidence" value="ECO:0007669"/>
    <property type="project" value="UniProtKB-EC"/>
</dbReference>
<dbReference type="CDD" id="cd05284">
    <property type="entry name" value="arabinose_DH_like"/>
    <property type="match status" value="1"/>
</dbReference>
<reference evidence="9 10" key="1">
    <citation type="journal article" date="2005" name="Science">
        <title>Genome streamlining in a cosmopolitan oceanic bacterium.</title>
        <authorList>
            <person name="Giovannoni S.J."/>
            <person name="Tripp H.J."/>
            <person name="Givan S."/>
            <person name="Podar M."/>
            <person name="Vergin K.L."/>
            <person name="Baptista D."/>
            <person name="Bibbs L."/>
            <person name="Eads J."/>
            <person name="Richardson T.H."/>
            <person name="Noordewier M."/>
            <person name="Rappe M.S."/>
            <person name="Short J.M."/>
            <person name="Carrington J.C."/>
            <person name="Mathur E.J."/>
        </authorList>
    </citation>
    <scope>NUCLEOTIDE SEQUENCE [LARGE SCALE GENOMIC DNA]</scope>
    <source>
        <strain evidence="9 10">HTCC1062</strain>
    </source>
</reference>
<dbReference type="Pfam" id="PF08240">
    <property type="entry name" value="ADH_N"/>
    <property type="match status" value="1"/>
</dbReference>
<evidence type="ECO:0000256" key="5">
    <source>
        <dbReference type="ARBA" id="ARBA00023002"/>
    </source>
</evidence>
<accession>Q4FNZ6</accession>
<dbReference type="InterPro" id="IPR036291">
    <property type="entry name" value="NAD(P)-bd_dom_sf"/>
</dbReference>
<dbReference type="InterPro" id="IPR013149">
    <property type="entry name" value="ADH-like_C"/>
</dbReference>
<evidence type="ECO:0000256" key="1">
    <source>
        <dbReference type="ARBA" id="ARBA00001947"/>
    </source>
</evidence>
<keyword evidence="5 9" id="KW-0560">Oxidoreductase</keyword>
<dbReference type="GO" id="GO:0008270">
    <property type="term" value="F:zinc ion binding"/>
    <property type="evidence" value="ECO:0007669"/>
    <property type="project" value="InterPro"/>
</dbReference>
<organism evidence="9 10">
    <name type="scientific">Pelagibacter ubique (strain HTCC1062)</name>
    <dbReference type="NCBI Taxonomy" id="335992"/>
    <lineage>
        <taxon>Bacteria</taxon>
        <taxon>Pseudomonadati</taxon>
        <taxon>Pseudomonadota</taxon>
        <taxon>Alphaproteobacteria</taxon>
        <taxon>Candidatus Pelagibacterales</taxon>
        <taxon>Candidatus Pelagibacteraceae</taxon>
        <taxon>Candidatus Pelagibacter</taxon>
    </lineage>
</organism>
<dbReference type="InterPro" id="IPR013154">
    <property type="entry name" value="ADH-like_N"/>
</dbReference>
<dbReference type="SUPFAM" id="SSF51735">
    <property type="entry name" value="NAD(P)-binding Rossmann-fold domains"/>
    <property type="match status" value="1"/>
</dbReference>
<evidence type="ECO:0000313" key="10">
    <source>
        <dbReference type="Proteomes" id="UP000002528"/>
    </source>
</evidence>
<evidence type="ECO:0000256" key="3">
    <source>
        <dbReference type="ARBA" id="ARBA00022723"/>
    </source>
</evidence>
<dbReference type="Gene3D" id="3.40.50.720">
    <property type="entry name" value="NAD(P)-binding Rossmann-like Domain"/>
    <property type="match status" value="1"/>
</dbReference>
<dbReference type="AlphaFoldDB" id="Q4FNZ6"/>